<gene>
    <name evidence="1" type="ORF">C6I21_06445</name>
</gene>
<sequence length="60" mass="6757">MIPISSGKHRIFLAHGDTGMRLGIDGISALVQERFQLDPFQSDLFYSAANIRTGSRFFIR</sequence>
<keyword evidence="2" id="KW-1185">Reference proteome</keyword>
<dbReference type="InterPro" id="IPR008878">
    <property type="entry name" value="Transposase_IS66_Orf2"/>
</dbReference>
<evidence type="ECO:0000313" key="1">
    <source>
        <dbReference type="EMBL" id="PRO65939.1"/>
    </source>
</evidence>
<dbReference type="Proteomes" id="UP000243650">
    <property type="component" value="Unassembled WGS sequence"/>
</dbReference>
<reference evidence="1 2" key="1">
    <citation type="submission" date="2018-03" db="EMBL/GenBank/DDBJ databases">
        <title>Bacillus urumqiensis sp. nov., a moderately haloalkaliphilic bacterium isolated from a salt lake.</title>
        <authorList>
            <person name="Zhao B."/>
            <person name="Liao Z."/>
        </authorList>
    </citation>
    <scope>NUCLEOTIDE SEQUENCE [LARGE SCALE GENOMIC DNA]</scope>
    <source>
        <strain evidence="1 2">BZ-SZ-XJ18</strain>
    </source>
</reference>
<dbReference type="AlphaFoldDB" id="A0A2P6MI23"/>
<organism evidence="1 2">
    <name type="scientific">Alkalicoccus urumqiensis</name>
    <name type="common">Bacillus urumqiensis</name>
    <dbReference type="NCBI Taxonomy" id="1548213"/>
    <lineage>
        <taxon>Bacteria</taxon>
        <taxon>Bacillati</taxon>
        <taxon>Bacillota</taxon>
        <taxon>Bacilli</taxon>
        <taxon>Bacillales</taxon>
        <taxon>Bacillaceae</taxon>
        <taxon>Alkalicoccus</taxon>
    </lineage>
</organism>
<dbReference type="Pfam" id="PF05717">
    <property type="entry name" value="TnpB_IS66"/>
    <property type="match status" value="1"/>
</dbReference>
<protein>
    <recommendedName>
        <fullName evidence="3">Transposase</fullName>
    </recommendedName>
</protein>
<accession>A0A2P6MI23</accession>
<evidence type="ECO:0008006" key="3">
    <source>
        <dbReference type="Google" id="ProtNLM"/>
    </source>
</evidence>
<dbReference type="OrthoDB" id="4956084at2"/>
<proteinExistence type="predicted"/>
<dbReference type="RefSeq" id="WP_105958623.1">
    <property type="nucleotide sequence ID" value="NZ_PVNS01000005.1"/>
</dbReference>
<comment type="caution">
    <text evidence="1">The sequence shown here is derived from an EMBL/GenBank/DDBJ whole genome shotgun (WGS) entry which is preliminary data.</text>
</comment>
<name>A0A2P6MI23_ALKUR</name>
<dbReference type="EMBL" id="PVNS01000005">
    <property type="protein sequence ID" value="PRO65939.1"/>
    <property type="molecule type" value="Genomic_DNA"/>
</dbReference>
<evidence type="ECO:0000313" key="2">
    <source>
        <dbReference type="Proteomes" id="UP000243650"/>
    </source>
</evidence>